<dbReference type="InterPro" id="IPR022551">
    <property type="entry name" value="BrxC"/>
</dbReference>
<dbReference type="NCBIfam" id="TIGR04019">
    <property type="entry name" value="B_thiol_YtxJ"/>
    <property type="match status" value="1"/>
</dbReference>
<evidence type="ECO:0000313" key="1">
    <source>
        <dbReference type="EMBL" id="GAA0872382.1"/>
    </source>
</evidence>
<keyword evidence="2" id="KW-1185">Reference proteome</keyword>
<accession>A0ABN1MGV7</accession>
<dbReference type="Gene3D" id="3.40.30.10">
    <property type="entry name" value="Glutaredoxin"/>
    <property type="match status" value="1"/>
</dbReference>
<evidence type="ECO:0000313" key="2">
    <source>
        <dbReference type="Proteomes" id="UP001500507"/>
    </source>
</evidence>
<dbReference type="RefSeq" id="WP_343765643.1">
    <property type="nucleotide sequence ID" value="NZ_BAAAFG010000014.1"/>
</dbReference>
<dbReference type="SUPFAM" id="SSF52833">
    <property type="entry name" value="Thioredoxin-like"/>
    <property type="match status" value="1"/>
</dbReference>
<dbReference type="EMBL" id="BAAAFG010000014">
    <property type="protein sequence ID" value="GAA0872382.1"/>
    <property type="molecule type" value="Genomic_DNA"/>
</dbReference>
<dbReference type="InterPro" id="IPR036249">
    <property type="entry name" value="Thioredoxin-like_sf"/>
</dbReference>
<protein>
    <submittedName>
        <fullName evidence="1">Bacillithiol system redox-active protein YtxJ</fullName>
    </submittedName>
</protein>
<gene>
    <name evidence="1" type="primary">ytxJ</name>
    <name evidence="1" type="ORF">GCM10009117_15290</name>
</gene>
<dbReference type="Pfam" id="PF11009">
    <property type="entry name" value="BrxC"/>
    <property type="match status" value="1"/>
</dbReference>
<name>A0ABN1MGV7_9FLAO</name>
<comment type="caution">
    <text evidence="1">The sequence shown here is derived from an EMBL/GenBank/DDBJ whole genome shotgun (WGS) entry which is preliminary data.</text>
</comment>
<sequence>MGIFDRFKSQRDIAKKELKNVPWQELNKLDQLNEIKNNSKERPQVLFKHSTRCSISSMALSRFEREYDVEDSKADIYYLDLIVHRDISNAIAEEFNVQHQSPQVIVLKDNEVVYTASHNAISAKEIEVTI</sequence>
<proteinExistence type="predicted"/>
<dbReference type="Proteomes" id="UP001500507">
    <property type="component" value="Unassembled WGS sequence"/>
</dbReference>
<reference evidence="1 2" key="1">
    <citation type="journal article" date="2019" name="Int. J. Syst. Evol. Microbiol.">
        <title>The Global Catalogue of Microorganisms (GCM) 10K type strain sequencing project: providing services to taxonomists for standard genome sequencing and annotation.</title>
        <authorList>
            <consortium name="The Broad Institute Genomics Platform"/>
            <consortium name="The Broad Institute Genome Sequencing Center for Infectious Disease"/>
            <person name="Wu L."/>
            <person name="Ma J."/>
        </authorList>
    </citation>
    <scope>NUCLEOTIDE SEQUENCE [LARGE SCALE GENOMIC DNA]</scope>
    <source>
        <strain evidence="1 2">JCM 16082</strain>
    </source>
</reference>
<organism evidence="1 2">
    <name type="scientific">Gangjinia marincola</name>
    <dbReference type="NCBI Taxonomy" id="578463"/>
    <lineage>
        <taxon>Bacteria</taxon>
        <taxon>Pseudomonadati</taxon>
        <taxon>Bacteroidota</taxon>
        <taxon>Flavobacteriia</taxon>
        <taxon>Flavobacteriales</taxon>
        <taxon>Flavobacteriaceae</taxon>
        <taxon>Gangjinia</taxon>
    </lineage>
</organism>